<evidence type="ECO:0000256" key="1">
    <source>
        <dbReference type="SAM" id="Phobius"/>
    </source>
</evidence>
<keyword evidence="1" id="KW-0472">Membrane</keyword>
<name>A0A6A0AKE5_HAELA</name>
<dbReference type="AlphaFoldDB" id="A0A6A0AKE5"/>
<evidence type="ECO:0000313" key="2">
    <source>
        <dbReference type="EMBL" id="GFH33316.1"/>
    </source>
</evidence>
<comment type="caution">
    <text evidence="2">The sequence shown here is derived from an EMBL/GenBank/DDBJ whole genome shotgun (WGS) entry which is preliminary data.</text>
</comment>
<proteinExistence type="predicted"/>
<sequence length="94" mass="9742">MNLARHVTCGATCTQSYKKLVNTCYAGCSAHIPSASSRLHSRSVLPWLPSIRGPISDCSTSGTARSQVVARSFLGVGAPEALLVGVVALVVFGP</sequence>
<evidence type="ECO:0000313" key="3">
    <source>
        <dbReference type="Proteomes" id="UP000485058"/>
    </source>
</evidence>
<dbReference type="Proteomes" id="UP000485058">
    <property type="component" value="Unassembled WGS sequence"/>
</dbReference>
<feature type="non-terminal residue" evidence="2">
    <location>
        <position position="94"/>
    </location>
</feature>
<gene>
    <name evidence="2" type="ORF">HaLaN_32667</name>
</gene>
<keyword evidence="1" id="KW-1133">Transmembrane helix</keyword>
<protein>
    <submittedName>
        <fullName evidence="2">Sec-independent protein translocase protein TatA/B/E</fullName>
    </submittedName>
</protein>
<organism evidence="2 3">
    <name type="scientific">Haematococcus lacustris</name>
    <name type="common">Green alga</name>
    <name type="synonym">Haematococcus pluvialis</name>
    <dbReference type="NCBI Taxonomy" id="44745"/>
    <lineage>
        <taxon>Eukaryota</taxon>
        <taxon>Viridiplantae</taxon>
        <taxon>Chlorophyta</taxon>
        <taxon>core chlorophytes</taxon>
        <taxon>Chlorophyceae</taxon>
        <taxon>CS clade</taxon>
        <taxon>Chlamydomonadales</taxon>
        <taxon>Haematococcaceae</taxon>
        <taxon>Haematococcus</taxon>
    </lineage>
</organism>
<accession>A0A6A0AKE5</accession>
<reference evidence="2 3" key="1">
    <citation type="submission" date="2020-02" db="EMBL/GenBank/DDBJ databases">
        <title>Draft genome sequence of Haematococcus lacustris strain NIES-144.</title>
        <authorList>
            <person name="Morimoto D."/>
            <person name="Nakagawa S."/>
            <person name="Yoshida T."/>
            <person name="Sawayama S."/>
        </authorList>
    </citation>
    <scope>NUCLEOTIDE SEQUENCE [LARGE SCALE GENOMIC DNA]</scope>
    <source>
        <strain evidence="2 3">NIES-144</strain>
    </source>
</reference>
<feature type="transmembrane region" description="Helical" evidence="1">
    <location>
        <begin position="73"/>
        <end position="92"/>
    </location>
</feature>
<dbReference type="GO" id="GO:0015031">
    <property type="term" value="P:protein transport"/>
    <property type="evidence" value="ECO:0007669"/>
    <property type="project" value="UniProtKB-KW"/>
</dbReference>
<dbReference type="EMBL" id="BLLF01008281">
    <property type="protein sequence ID" value="GFH33316.1"/>
    <property type="molecule type" value="Genomic_DNA"/>
</dbReference>
<dbReference type="GO" id="GO:0016020">
    <property type="term" value="C:membrane"/>
    <property type="evidence" value="ECO:0007669"/>
    <property type="project" value="UniProtKB-SubCell"/>
</dbReference>
<keyword evidence="1" id="KW-0812">Transmembrane</keyword>
<dbReference type="PANTHER" id="PTHR33162:SF3">
    <property type="entry name" value="SEC-INDEPENDENT PROTEIN TRANSLOCASE PROTEIN TATB, CHLOROPLASTIC"/>
    <property type="match status" value="1"/>
</dbReference>
<keyword evidence="3" id="KW-1185">Reference proteome</keyword>
<dbReference type="PANTHER" id="PTHR33162">
    <property type="entry name" value="SEC-INDEPENDENT PROTEIN TRANSLOCASE PROTEIN TATA, CHLOROPLASTIC"/>
    <property type="match status" value="1"/>
</dbReference>